<gene>
    <name evidence="2" type="ORF">IAA53_10540</name>
</gene>
<dbReference type="GO" id="GO:0004853">
    <property type="term" value="F:uroporphyrinogen decarboxylase activity"/>
    <property type="evidence" value="ECO:0007669"/>
    <property type="project" value="InterPro"/>
</dbReference>
<dbReference type="PANTHER" id="PTHR47099:SF1">
    <property type="entry name" value="METHYLCOBAMIDE:COM METHYLTRANSFERASE MTBA"/>
    <property type="match status" value="1"/>
</dbReference>
<dbReference type="Pfam" id="PF01208">
    <property type="entry name" value="URO-D"/>
    <property type="match status" value="1"/>
</dbReference>
<accession>A0A9D1DJ61</accession>
<protein>
    <recommendedName>
        <fullName evidence="1">Uroporphyrinogen decarboxylase (URO-D) domain-containing protein</fullName>
    </recommendedName>
</protein>
<reference evidence="2" key="2">
    <citation type="journal article" date="2021" name="PeerJ">
        <title>Extensive microbial diversity within the chicken gut microbiome revealed by metagenomics and culture.</title>
        <authorList>
            <person name="Gilroy R."/>
            <person name="Ravi A."/>
            <person name="Getino M."/>
            <person name="Pursley I."/>
            <person name="Horton D.L."/>
            <person name="Alikhan N.F."/>
            <person name="Baker D."/>
            <person name="Gharbi K."/>
            <person name="Hall N."/>
            <person name="Watson M."/>
            <person name="Adriaenssens E.M."/>
            <person name="Foster-Nyarko E."/>
            <person name="Jarju S."/>
            <person name="Secka A."/>
            <person name="Antonio M."/>
            <person name="Oren A."/>
            <person name="Chaudhuri R.R."/>
            <person name="La Ragione R."/>
            <person name="Hildebrand F."/>
            <person name="Pallen M.J."/>
        </authorList>
    </citation>
    <scope>NUCLEOTIDE SEQUENCE</scope>
    <source>
        <strain evidence="2">ChiBcec15-4380</strain>
    </source>
</reference>
<name>A0A9D1DJ61_9FIRM</name>
<evidence type="ECO:0000313" key="2">
    <source>
        <dbReference type="EMBL" id="HIR51689.1"/>
    </source>
</evidence>
<dbReference type="Proteomes" id="UP000824239">
    <property type="component" value="Unassembled WGS sequence"/>
</dbReference>
<dbReference type="SUPFAM" id="SSF51726">
    <property type="entry name" value="UROD/MetE-like"/>
    <property type="match status" value="1"/>
</dbReference>
<comment type="caution">
    <text evidence="2">The sequence shown here is derived from an EMBL/GenBank/DDBJ whole genome shotgun (WGS) entry which is preliminary data.</text>
</comment>
<evidence type="ECO:0000313" key="3">
    <source>
        <dbReference type="Proteomes" id="UP000824239"/>
    </source>
</evidence>
<reference evidence="2" key="1">
    <citation type="submission" date="2020-10" db="EMBL/GenBank/DDBJ databases">
        <authorList>
            <person name="Gilroy R."/>
        </authorList>
    </citation>
    <scope>NUCLEOTIDE SEQUENCE</scope>
    <source>
        <strain evidence="2">ChiBcec15-4380</strain>
    </source>
</reference>
<sequence>MEQMTSRQRLLACLRREPTDRVPVSCYELCGYDEDAWYNHTPSYRPLMDQIRAKSDCILMYAPPFRYDSEIVTHSTHREDSYTVDHVTWHTPQGPFTMVTKQSDTVMTLWRVEHFLKDAADIRRFLDVEVPPPSLDMEPFYRKQKALGENGIMLLDFGDPLSDAADLLGMTQLLMMLFTDGDLIRALLERLFAYKMQAIEAVAQHDLRDVMVRIYGAEYCTPPYLPPELFPELETKYLTPMIARLRQAGAITRIHSHGNIRENLDEFVRTGVQCIDPVEPIPDGNISLAEVKAGWGDKLILMGNVELRELENAAPARIRQLVREAMEAGKPGGGFILMPTATPIDLPLRPRVLENFLVFLDAAAEYGAY</sequence>
<dbReference type="Gene3D" id="3.20.20.210">
    <property type="match status" value="1"/>
</dbReference>
<dbReference type="InterPro" id="IPR038071">
    <property type="entry name" value="UROD/MetE-like_sf"/>
</dbReference>
<dbReference type="AlphaFoldDB" id="A0A9D1DJ61"/>
<evidence type="ECO:0000259" key="1">
    <source>
        <dbReference type="Pfam" id="PF01208"/>
    </source>
</evidence>
<organism evidence="2 3">
    <name type="scientific">Candidatus Avoscillospira avicola</name>
    <dbReference type="NCBI Taxonomy" id="2840706"/>
    <lineage>
        <taxon>Bacteria</taxon>
        <taxon>Bacillati</taxon>
        <taxon>Bacillota</taxon>
        <taxon>Clostridia</taxon>
        <taxon>Eubacteriales</taxon>
        <taxon>Oscillospiraceae</taxon>
        <taxon>Oscillospiraceae incertae sedis</taxon>
        <taxon>Candidatus Avoscillospira</taxon>
    </lineage>
</organism>
<dbReference type="PANTHER" id="PTHR47099">
    <property type="entry name" value="METHYLCOBAMIDE:COM METHYLTRANSFERASE MTBA"/>
    <property type="match status" value="1"/>
</dbReference>
<proteinExistence type="predicted"/>
<dbReference type="InterPro" id="IPR000257">
    <property type="entry name" value="Uroporphyrinogen_deCOase"/>
</dbReference>
<dbReference type="EMBL" id="DVHE01000082">
    <property type="protein sequence ID" value="HIR51689.1"/>
    <property type="molecule type" value="Genomic_DNA"/>
</dbReference>
<dbReference type="GO" id="GO:0006779">
    <property type="term" value="P:porphyrin-containing compound biosynthetic process"/>
    <property type="evidence" value="ECO:0007669"/>
    <property type="project" value="InterPro"/>
</dbReference>
<feature type="domain" description="Uroporphyrinogen decarboxylase (URO-D)" evidence="1">
    <location>
        <begin position="160"/>
        <end position="339"/>
    </location>
</feature>
<dbReference type="InterPro" id="IPR052024">
    <property type="entry name" value="Methanogen_methyltrans"/>
</dbReference>